<dbReference type="SUPFAM" id="SSF50891">
    <property type="entry name" value="Cyclophilin-like"/>
    <property type="match status" value="1"/>
</dbReference>
<keyword evidence="7" id="KW-1185">Reference proteome</keyword>
<keyword evidence="2" id="KW-0175">Coiled coil</keyword>
<sequence length="1777" mass="189496">MSLSSEAPLVINPGAQFHLEVAGDRASCGLYRVESLLKSLQSIVSTAALSVTVHRLTPFAYSSYIDLQAKSMLQEQAADLRTRDHVVLEQSAASGTQLIPDLGQWFMERFFVDVLSVPTRPVADFESAAANDWAQYTHDSNRPVVSLSMVVDGEPAGVLMLELNPNYPLALQSLGTLFSAPPGHGYLHSKVHYVVRDGWVQLSDVSTPLPSDPAFSAVPTLPHTSRGQLSMVRPDHTGSDGLPHNLLTGPHTSPPGQLFLTLGHLPDFDAHYIVVGTLIDGYAVLKRIEELPVNKDTNQAVAECKVAAIAVLGGHQLLTPPPSQTQDYSSMPLPASASVSSEHSGLPQLPTIPESPANSASPTSPPNSRALARSSSAVTTSASPLGTSLAVPNDTAHFSTATSGTGGETPTTERRSPFGGRVTDSTEAATRPNLASPPPPTLVLPTSNSTASNNADATSPLPTPTPVRRSTTPRRTSEQASDVSSVVSWSSNAPALPVTPEHSTTNNSLASGYTGARPLQLGDRVSIPLGPVMVSGVLRFIGTTQFKPGTPWAGVELDVKGSGKNDGSVLGVKYFTCPPNSGIFVPLDKVTPEMAQVAAVLEAVNAGRDAPQPSSLGLTLSLRASASVESNGAGDKSPRTRSRSGSTNVTSANGFLTALNASAFAASGSASAATSGHKRSGSTKSPNPLFHAPTPANSIQNLRDVDSAAKPTIAAVKNNPGSTTSSANGSPRSQLKRPSVTGLKSPTTVKTAGIAASAAARLRGTSSEVSSPQASPVARTHSPTSAVSSNTPSKSTTPASRKLSVPGTISAIRAPSPRSALRAPSPNALRISPPTLPTTVAAPPKTAPATTTRMSVPSVSSSASKKDESSPRVRTKRSMSTISTTSAPASTSSRGPRSTTASSTTSTTNTTATTATVSRRPASAVTPRKTTTPSSTAADRRASSAASATSTGATQATARTPTRSKSISSRPTTPSATPSQSHATKPTIPSTPPTQLAKQHQALTKEHKQLSSEHLHLVAEHDRLTAHHADLERHISQLQDQLAAAQQEYVRATSESSAQLADLRSQLDQAQTAKQAVDQELEALRARVTQAEAECQYLHTELQLMEQQKMTPDEVTQMLADMDSLTMDLHKATSRIQEVEAQAKDLADRLGAAEQARSEAVAKLRASERARDAQFTEMEKLQATITDLQQHVGAGGQEKHEQEYMRLVQDRKKMETSYENKIASLESAIKTANEQAEAARAEAEALQRGLDAEREKLMEDVKKEREAALAQVAEERAQVAAGHEAKVVELEAQVRAKESDARDWEHKYLGASVDLAAKVKVLDALQVEVNELREAKAKLAVSLDDLREKFASAVDISSTMEEDLAKAEEQRRQIEEAARLELERTVAESQAKIEHYKMAVQAEADLTEQFRKRAEAAEAKAEEYRKKAEEAPPVPAPSEPDHAAAVAAATEEVGRRQREADEYAARATQVRAEVDQLTAQLNDTRKSAEQEATRLAQLREELNAETARANAQKMAGLEHMLRMEQMNREQAEAEARLESARSTATAEAARVDGLRAAAQELEARVAEYRQVAQQQSELAEQYRKAMEENRAALERAELESKNRRSADEIVLGDLAQHIKSDMDRIEEYRRTVETEAQRAESSRLASQEQETRLSQVRRELDDQLARLELLRREADEQERLSANATKFRLEGSSGVGPAYVANGSSNGAGGIRTSPSTPSVAAMMHASPSVGHESMGRDRFAIDDFRGRLARSTATTATTSPNVTAGRRPSAQPYSGQ</sequence>
<feature type="compositionally biased region" description="Low complexity" evidence="3">
    <location>
        <begin position="354"/>
        <end position="385"/>
    </location>
</feature>
<feature type="compositionally biased region" description="Low complexity" evidence="3">
    <location>
        <begin position="878"/>
        <end position="981"/>
    </location>
</feature>
<dbReference type="PANTHER" id="PTHR18916">
    <property type="entry name" value="DYNACTIN 1-RELATED MICROTUBULE-BINDING"/>
    <property type="match status" value="1"/>
</dbReference>
<feature type="region of interest" description="Disordered" evidence="3">
    <location>
        <begin position="1633"/>
        <end position="1653"/>
    </location>
</feature>
<dbReference type="STRING" id="765915.A0A1Y2HZ40"/>
<dbReference type="EMBL" id="MCFL01000004">
    <property type="protein sequence ID" value="ORZ39895.1"/>
    <property type="molecule type" value="Genomic_DNA"/>
</dbReference>
<dbReference type="InterPro" id="IPR002130">
    <property type="entry name" value="Cyclophilin-type_PPIase_dom"/>
</dbReference>
<feature type="region of interest" description="Disordered" evidence="3">
    <location>
        <begin position="318"/>
        <end position="488"/>
    </location>
</feature>
<comment type="caution">
    <text evidence="6">The sequence shown here is derived from an EMBL/GenBank/DDBJ whole genome shotgun (WGS) entry which is preliminary data.</text>
</comment>
<feature type="region of interest" description="Disordered" evidence="3">
    <location>
        <begin position="1751"/>
        <end position="1777"/>
    </location>
</feature>
<dbReference type="Pfam" id="PF00160">
    <property type="entry name" value="Pro_isomerase"/>
    <property type="match status" value="1"/>
</dbReference>
<dbReference type="Gene3D" id="2.30.30.190">
    <property type="entry name" value="CAP Gly-rich-like domain"/>
    <property type="match status" value="1"/>
</dbReference>
<feature type="region of interest" description="Disordered" evidence="3">
    <location>
        <begin position="715"/>
        <end position="748"/>
    </location>
</feature>
<evidence type="ECO:0000256" key="1">
    <source>
        <dbReference type="ARBA" id="ARBA00000971"/>
    </source>
</evidence>
<feature type="region of interest" description="Disordered" evidence="3">
    <location>
        <begin position="1421"/>
        <end position="1440"/>
    </location>
</feature>
<name>A0A1Y2HZ40_9FUNG</name>
<reference evidence="6 7" key="1">
    <citation type="submission" date="2016-07" db="EMBL/GenBank/DDBJ databases">
        <title>Pervasive Adenine N6-methylation of Active Genes in Fungi.</title>
        <authorList>
            <consortium name="DOE Joint Genome Institute"/>
            <person name="Mondo S.J."/>
            <person name="Dannebaum R.O."/>
            <person name="Kuo R.C."/>
            <person name="Labutti K."/>
            <person name="Haridas S."/>
            <person name="Kuo A."/>
            <person name="Salamov A."/>
            <person name="Ahrendt S.R."/>
            <person name="Lipzen A."/>
            <person name="Sullivan W."/>
            <person name="Andreopoulos W.B."/>
            <person name="Clum A."/>
            <person name="Lindquist E."/>
            <person name="Daum C."/>
            <person name="Ramamoorthy G.K."/>
            <person name="Gryganskyi A."/>
            <person name="Culley D."/>
            <person name="Magnuson J.K."/>
            <person name="James T.Y."/>
            <person name="O'Malley M.A."/>
            <person name="Stajich J.E."/>
            <person name="Spatafora J.W."/>
            <person name="Visel A."/>
            <person name="Grigoriev I.V."/>
        </authorList>
    </citation>
    <scope>NUCLEOTIDE SEQUENCE [LARGE SCALE GENOMIC DNA]</scope>
    <source>
        <strain evidence="6 7">PL171</strain>
    </source>
</reference>
<feature type="region of interest" description="Disordered" evidence="3">
    <location>
        <begin position="761"/>
        <end position="1009"/>
    </location>
</feature>
<dbReference type="InterPro" id="IPR029000">
    <property type="entry name" value="Cyclophilin-like_dom_sf"/>
</dbReference>
<feature type="region of interest" description="Disordered" evidence="3">
    <location>
        <begin position="628"/>
        <end position="649"/>
    </location>
</feature>
<dbReference type="PROSITE" id="PS00845">
    <property type="entry name" value="CAP_GLY_1"/>
    <property type="match status" value="1"/>
</dbReference>
<dbReference type="SMART" id="SM01052">
    <property type="entry name" value="CAP_GLY"/>
    <property type="match status" value="1"/>
</dbReference>
<feature type="compositionally biased region" description="Polar residues" evidence="3">
    <location>
        <begin position="719"/>
        <end position="733"/>
    </location>
</feature>
<protein>
    <recommendedName>
        <fullName evidence="8">CAP-Gly domain-containing protein</fullName>
    </recommendedName>
</protein>
<proteinExistence type="predicted"/>
<dbReference type="SUPFAM" id="SSF74924">
    <property type="entry name" value="Cap-Gly domain"/>
    <property type="match status" value="1"/>
</dbReference>
<feature type="coiled-coil region" evidence="2">
    <location>
        <begin position="1021"/>
        <end position="1156"/>
    </location>
</feature>
<evidence type="ECO:0008006" key="8">
    <source>
        <dbReference type="Google" id="ProtNLM"/>
    </source>
</evidence>
<dbReference type="SUPFAM" id="SSF57997">
    <property type="entry name" value="Tropomyosin"/>
    <property type="match status" value="1"/>
</dbReference>
<dbReference type="InterPro" id="IPR036859">
    <property type="entry name" value="CAP-Gly_dom_sf"/>
</dbReference>
<feature type="domain" description="PPIase cyclophilin-type" evidence="4">
    <location>
        <begin position="146"/>
        <end position="311"/>
    </location>
</feature>
<feature type="compositionally biased region" description="Polar residues" evidence="3">
    <location>
        <begin position="1643"/>
        <end position="1653"/>
    </location>
</feature>
<feature type="coiled-coil region" evidence="2">
    <location>
        <begin position="1460"/>
        <end position="1603"/>
    </location>
</feature>
<feature type="compositionally biased region" description="Polar residues" evidence="3">
    <location>
        <begin position="764"/>
        <end position="774"/>
    </location>
</feature>
<dbReference type="PROSITE" id="PS50072">
    <property type="entry name" value="CSA_PPIASE_2"/>
    <property type="match status" value="1"/>
</dbReference>
<dbReference type="OrthoDB" id="2130750at2759"/>
<dbReference type="PROSITE" id="PS50245">
    <property type="entry name" value="CAP_GLY_2"/>
    <property type="match status" value="1"/>
</dbReference>
<organism evidence="6 7">
    <name type="scientific">Catenaria anguillulae PL171</name>
    <dbReference type="NCBI Taxonomy" id="765915"/>
    <lineage>
        <taxon>Eukaryota</taxon>
        <taxon>Fungi</taxon>
        <taxon>Fungi incertae sedis</taxon>
        <taxon>Blastocladiomycota</taxon>
        <taxon>Blastocladiomycetes</taxon>
        <taxon>Blastocladiales</taxon>
        <taxon>Catenariaceae</taxon>
        <taxon>Catenaria</taxon>
    </lineage>
</organism>
<feature type="compositionally biased region" description="Polar residues" evidence="3">
    <location>
        <begin position="781"/>
        <end position="799"/>
    </location>
</feature>
<dbReference type="Pfam" id="PF01302">
    <property type="entry name" value="CAP_GLY"/>
    <property type="match status" value="1"/>
</dbReference>
<feature type="compositionally biased region" description="Basic and acidic residues" evidence="3">
    <location>
        <begin position="1421"/>
        <end position="1430"/>
    </location>
</feature>
<dbReference type="Proteomes" id="UP000193411">
    <property type="component" value="Unassembled WGS sequence"/>
</dbReference>
<feature type="region of interest" description="Disordered" evidence="3">
    <location>
        <begin position="1703"/>
        <end position="1739"/>
    </location>
</feature>
<feature type="domain" description="CAP-Gly" evidence="5">
    <location>
        <begin position="542"/>
        <end position="586"/>
    </location>
</feature>
<evidence type="ECO:0000256" key="3">
    <source>
        <dbReference type="SAM" id="MobiDB-lite"/>
    </source>
</evidence>
<dbReference type="Gene3D" id="2.40.100.10">
    <property type="entry name" value="Cyclophilin-like"/>
    <property type="match status" value="1"/>
</dbReference>
<gene>
    <name evidence="6" type="ORF">BCR44DRAFT_1217342</name>
</gene>
<feature type="compositionally biased region" description="Low complexity" evidence="3">
    <location>
        <begin position="809"/>
        <end position="826"/>
    </location>
</feature>
<evidence type="ECO:0000313" key="7">
    <source>
        <dbReference type="Proteomes" id="UP000193411"/>
    </source>
</evidence>
<feature type="compositionally biased region" description="Low complexity" evidence="3">
    <location>
        <begin position="837"/>
        <end position="863"/>
    </location>
</feature>
<dbReference type="InterPro" id="IPR000938">
    <property type="entry name" value="CAP-Gly_domain"/>
</dbReference>
<dbReference type="Gene3D" id="1.10.287.1490">
    <property type="match status" value="1"/>
</dbReference>
<feature type="region of interest" description="Disordered" evidence="3">
    <location>
        <begin position="672"/>
        <end position="697"/>
    </location>
</feature>
<evidence type="ECO:0000313" key="6">
    <source>
        <dbReference type="EMBL" id="ORZ39895.1"/>
    </source>
</evidence>
<feature type="compositionally biased region" description="Polar residues" evidence="3">
    <location>
        <begin position="982"/>
        <end position="1002"/>
    </location>
</feature>
<evidence type="ECO:0000256" key="2">
    <source>
        <dbReference type="SAM" id="Coils"/>
    </source>
</evidence>
<accession>A0A1Y2HZ40</accession>
<evidence type="ECO:0000259" key="5">
    <source>
        <dbReference type="PROSITE" id="PS50245"/>
    </source>
</evidence>
<dbReference type="GO" id="GO:0003755">
    <property type="term" value="F:peptidyl-prolyl cis-trans isomerase activity"/>
    <property type="evidence" value="ECO:0007669"/>
    <property type="project" value="UniProtKB-EC"/>
</dbReference>
<evidence type="ECO:0000259" key="4">
    <source>
        <dbReference type="PROSITE" id="PS50072"/>
    </source>
</evidence>
<comment type="catalytic activity">
    <reaction evidence="1">
        <text>[protein]-peptidylproline (omega=180) = [protein]-peptidylproline (omega=0)</text>
        <dbReference type="Rhea" id="RHEA:16237"/>
        <dbReference type="Rhea" id="RHEA-COMP:10747"/>
        <dbReference type="Rhea" id="RHEA-COMP:10748"/>
        <dbReference type="ChEBI" id="CHEBI:83833"/>
        <dbReference type="ChEBI" id="CHEBI:83834"/>
        <dbReference type="EC" id="5.2.1.8"/>
    </reaction>
</comment>